<evidence type="ECO:0000256" key="1">
    <source>
        <dbReference type="ARBA" id="ARBA00004173"/>
    </source>
</evidence>
<dbReference type="RefSeq" id="XP_044298898.1">
    <property type="nucleotide sequence ID" value="XM_044442963.1"/>
</dbReference>
<feature type="domain" description="RAP" evidence="3">
    <location>
        <begin position="588"/>
        <end position="646"/>
    </location>
</feature>
<dbReference type="RefSeq" id="XP_044298899.1">
    <property type="nucleotide sequence ID" value="XM_044442964.1"/>
</dbReference>
<comment type="subcellular location">
    <subcellularLocation>
        <location evidence="1">Mitochondrion</location>
    </subcellularLocation>
</comment>
<dbReference type="Proteomes" id="UP000694545">
    <property type="component" value="Unplaced"/>
</dbReference>
<dbReference type="InterPro" id="IPR013584">
    <property type="entry name" value="RAP"/>
</dbReference>
<dbReference type="InterPro" id="IPR013579">
    <property type="entry name" value="FAST_2"/>
</dbReference>
<dbReference type="PROSITE" id="PS51286">
    <property type="entry name" value="RAP"/>
    <property type="match status" value="1"/>
</dbReference>
<proteinExistence type="predicted"/>
<dbReference type="Ensembl" id="ENSVKKT00000006105.1">
    <property type="protein sequence ID" value="ENSVKKP00000005945.1"/>
    <property type="gene ID" value="ENSVKKG00000004327.1"/>
</dbReference>
<dbReference type="InterPro" id="IPR050870">
    <property type="entry name" value="FAST_kinase"/>
</dbReference>
<accession>A0A8D2J8J1</accession>
<evidence type="ECO:0000256" key="2">
    <source>
        <dbReference type="ARBA" id="ARBA00023128"/>
    </source>
</evidence>
<dbReference type="GO" id="GO:0005759">
    <property type="term" value="C:mitochondrial matrix"/>
    <property type="evidence" value="ECO:0007669"/>
    <property type="project" value="TreeGrafter"/>
</dbReference>
<dbReference type="Pfam" id="PF08368">
    <property type="entry name" value="FAST_2"/>
    <property type="match status" value="1"/>
</dbReference>
<organism evidence="4 5">
    <name type="scientific">Varanus komodoensis</name>
    <name type="common">Komodo dragon</name>
    <dbReference type="NCBI Taxonomy" id="61221"/>
    <lineage>
        <taxon>Eukaryota</taxon>
        <taxon>Metazoa</taxon>
        <taxon>Chordata</taxon>
        <taxon>Craniata</taxon>
        <taxon>Vertebrata</taxon>
        <taxon>Euteleostomi</taxon>
        <taxon>Lepidosauria</taxon>
        <taxon>Squamata</taxon>
        <taxon>Bifurcata</taxon>
        <taxon>Unidentata</taxon>
        <taxon>Episquamata</taxon>
        <taxon>Toxicofera</taxon>
        <taxon>Anguimorpha</taxon>
        <taxon>Paleoanguimorpha</taxon>
        <taxon>Varanoidea</taxon>
        <taxon>Varanidae</taxon>
        <taxon>Varanus</taxon>
    </lineage>
</organism>
<evidence type="ECO:0000259" key="3">
    <source>
        <dbReference type="PROSITE" id="PS51286"/>
    </source>
</evidence>
<protein>
    <submittedName>
        <fullName evidence="4">FAST kinase domains 3</fullName>
    </submittedName>
</protein>
<name>A0A8D2J8J1_VARKO</name>
<dbReference type="OMA" id="VQIPYHE"/>
<dbReference type="InterPro" id="IPR010622">
    <property type="entry name" value="FAST_Leu-rich"/>
</dbReference>
<evidence type="ECO:0000313" key="5">
    <source>
        <dbReference type="Proteomes" id="UP000694545"/>
    </source>
</evidence>
<dbReference type="AlphaFoldDB" id="A0A8D2J8J1"/>
<keyword evidence="2" id="KW-0496">Mitochondrion</keyword>
<dbReference type="CTD" id="79072"/>
<dbReference type="KEGG" id="vko:123029729"/>
<dbReference type="SMART" id="SM00952">
    <property type="entry name" value="RAP"/>
    <property type="match status" value="1"/>
</dbReference>
<dbReference type="GO" id="GO:0035770">
    <property type="term" value="C:ribonucleoprotein granule"/>
    <property type="evidence" value="ECO:0007669"/>
    <property type="project" value="TreeGrafter"/>
</dbReference>
<evidence type="ECO:0000313" key="4">
    <source>
        <dbReference type="Ensembl" id="ENSVKKP00000005945.1"/>
    </source>
</evidence>
<dbReference type="OrthoDB" id="9985850at2759"/>
<keyword evidence="5" id="KW-1185">Reference proteome</keyword>
<dbReference type="PANTHER" id="PTHR21228:SF9">
    <property type="entry name" value="FAST KINASE DOMAIN-CONTAINING PROTEIN 3, MITOCHONDRIAL"/>
    <property type="match status" value="1"/>
</dbReference>
<dbReference type="GO" id="GO:0003723">
    <property type="term" value="F:RNA binding"/>
    <property type="evidence" value="ECO:0007669"/>
    <property type="project" value="TreeGrafter"/>
</dbReference>
<gene>
    <name evidence="4" type="primary">FASTKD3</name>
</gene>
<reference evidence="4" key="2">
    <citation type="submission" date="2025-09" db="UniProtKB">
        <authorList>
            <consortium name="Ensembl"/>
        </authorList>
    </citation>
    <scope>IDENTIFICATION</scope>
</reference>
<sequence>MAPINFPYFQACASGVRTCRQLLARNGALKPISLQIQQLGSCRCGSSAWWAVRSGNRFQHVFCKNYYVELRSSPSSVTERVQIQGTDVGDSRCTEEQIILKKLYSYSSYQDIFKLVHSLESFSDTMVATAFQRVCDIQLENSTLKNPQEVVENDTFQSLCFQLEQETQNLSDASLVNSLNALIKLRVDPCSTLIARLVSESQERLDRGQMSIRDLCVLGEGIFSLEGPSSIILERVTERIHSTEVKDWKADEMAMVYRILCLAVEQKDKFQDLLNSMHYFTIRQVPQFDGRLTSTVLNSLVALDQAQALPLVIKLCKHSVRHVPHFTDGELVNVLEAFIHFGHHDQFFTEALERHVSKHAFTMSPNAVSKVMQYCHKKHILSKPIFDAVAESFVYNADNFTTSQIAEQIVPFGKLNYLPPCAASLFRKLERILSAQFDQFQLHTLLNLLHACTLIQRYPLNFLAKVFSPYFLQQLQAEAPSLEKLTLSQLTQLFLTVKLECPSYMGPLLLPKYRVRSFLTPGHALESLADPRLYYRVRAGLIDLLGAQMYFASQVLTPFCYTLDVEIRFDEEGFILPAKRFEEVSKRLALCIDDRKRFCANSHNLLGREAFKQRQLRLLGYEVVQIPFYEFEPLSGRSEIVKYLHKKIFPNSYRLSW</sequence>
<dbReference type="Pfam" id="PF06743">
    <property type="entry name" value="FAST_1"/>
    <property type="match status" value="1"/>
</dbReference>
<reference evidence="4" key="1">
    <citation type="submission" date="2025-08" db="UniProtKB">
        <authorList>
            <consortium name="Ensembl"/>
        </authorList>
    </citation>
    <scope>IDENTIFICATION</scope>
</reference>
<dbReference type="Pfam" id="PF08373">
    <property type="entry name" value="RAP"/>
    <property type="match status" value="1"/>
</dbReference>
<dbReference type="GeneID" id="123029729"/>
<dbReference type="RefSeq" id="XP_044298897.1">
    <property type="nucleotide sequence ID" value="XM_044442962.1"/>
</dbReference>
<dbReference type="GO" id="GO:0044528">
    <property type="term" value="P:regulation of mitochondrial mRNA stability"/>
    <property type="evidence" value="ECO:0007669"/>
    <property type="project" value="InterPro"/>
</dbReference>
<dbReference type="GO" id="GO:0000963">
    <property type="term" value="P:mitochondrial RNA processing"/>
    <property type="evidence" value="ECO:0007669"/>
    <property type="project" value="TreeGrafter"/>
</dbReference>
<dbReference type="PANTHER" id="PTHR21228">
    <property type="entry name" value="FAST LEU-RICH DOMAIN-CONTAINING"/>
    <property type="match status" value="1"/>
</dbReference>